<dbReference type="PANTHER" id="PTHR43042:SF3">
    <property type="entry name" value="RIBOSOMAL RNA LARGE SUBUNIT METHYLTRANSFERASE YWBD-RELATED"/>
    <property type="match status" value="1"/>
</dbReference>
<dbReference type="HOGENOM" id="CLU_014042_1_1_0"/>
<evidence type="ECO:0000256" key="1">
    <source>
        <dbReference type="ARBA" id="ARBA00022603"/>
    </source>
</evidence>
<proteinExistence type="predicted"/>
<dbReference type="EMBL" id="CP000975">
    <property type="protein sequence ID" value="ACD84188.1"/>
    <property type="molecule type" value="Genomic_DNA"/>
</dbReference>
<dbReference type="Proteomes" id="UP000009149">
    <property type="component" value="Chromosome"/>
</dbReference>
<dbReference type="AlphaFoldDB" id="B3DZ96"/>
<evidence type="ECO:0000313" key="5">
    <source>
        <dbReference type="EMBL" id="ACD84188.1"/>
    </source>
</evidence>
<dbReference type="PANTHER" id="PTHR43042">
    <property type="entry name" value="SAM-DEPENDENT METHYLTRANSFERASE"/>
    <property type="match status" value="1"/>
</dbReference>
<gene>
    <name evidence="5" type="ordered locus">Minf_2134</name>
</gene>
<dbReference type="InterPro" id="IPR019614">
    <property type="entry name" value="SAM-dep_methyl-trfase"/>
</dbReference>
<dbReference type="RefSeq" id="WP_012464470.1">
    <property type="nucleotide sequence ID" value="NC_010794.1"/>
</dbReference>
<dbReference type="InterPro" id="IPR029063">
    <property type="entry name" value="SAM-dependent_MTases_sf"/>
</dbReference>
<dbReference type="eggNOG" id="COG1092">
    <property type="taxonomic scope" value="Bacteria"/>
</dbReference>
<dbReference type="GO" id="GO:0008168">
    <property type="term" value="F:methyltransferase activity"/>
    <property type="evidence" value="ECO:0007669"/>
    <property type="project" value="UniProtKB-KW"/>
</dbReference>
<evidence type="ECO:0000313" key="6">
    <source>
        <dbReference type="Proteomes" id="UP000009149"/>
    </source>
</evidence>
<accession>B3DZ96</accession>
<keyword evidence="2 5" id="KW-0808">Transferase</keyword>
<reference evidence="5 6" key="1">
    <citation type="journal article" date="2008" name="Biol. Direct">
        <title>Complete genome sequence of the extremely acidophilic methanotroph isolate V4, Methylacidiphilum infernorum, a representative of the bacterial phylum Verrucomicrobia.</title>
        <authorList>
            <person name="Hou S."/>
            <person name="Makarova K.S."/>
            <person name="Saw J.H."/>
            <person name="Senin P."/>
            <person name="Ly B.V."/>
            <person name="Zhou Z."/>
            <person name="Ren Y."/>
            <person name="Wang J."/>
            <person name="Galperin M.Y."/>
            <person name="Omelchenko M.V."/>
            <person name="Wolf Y.I."/>
            <person name="Yutin N."/>
            <person name="Koonin E.V."/>
            <person name="Stott M.B."/>
            <person name="Mountain B.W."/>
            <person name="Crowe M.A."/>
            <person name="Smirnova A.V."/>
            <person name="Dunfield P.F."/>
            <person name="Feng L."/>
            <person name="Wang L."/>
            <person name="Alam M."/>
        </authorList>
    </citation>
    <scope>NUCLEOTIDE SEQUENCE [LARGE SCALE GENOMIC DNA]</scope>
    <source>
        <strain evidence="6">Isolate V4</strain>
    </source>
</reference>
<feature type="domain" description="S-adenosylmethionine-dependent methyltransferase" evidence="4">
    <location>
        <begin position="98"/>
        <end position="289"/>
    </location>
</feature>
<keyword evidence="3" id="KW-0949">S-adenosyl-L-methionine</keyword>
<dbReference type="SUPFAM" id="SSF53335">
    <property type="entry name" value="S-adenosyl-L-methionine-dependent methyltransferases"/>
    <property type="match status" value="1"/>
</dbReference>
<dbReference type="GO" id="GO:0032259">
    <property type="term" value="P:methylation"/>
    <property type="evidence" value="ECO:0007669"/>
    <property type="project" value="UniProtKB-KW"/>
</dbReference>
<dbReference type="Pfam" id="PF10672">
    <property type="entry name" value="Methyltrans_SAM"/>
    <property type="match status" value="1"/>
</dbReference>
<evidence type="ECO:0000259" key="4">
    <source>
        <dbReference type="Pfam" id="PF10672"/>
    </source>
</evidence>
<protein>
    <submittedName>
        <fullName evidence="5">SAM-dependent methyltransferase</fullName>
    </submittedName>
</protein>
<dbReference type="Gene3D" id="3.40.50.150">
    <property type="entry name" value="Vaccinia Virus protein VP39"/>
    <property type="match status" value="1"/>
</dbReference>
<evidence type="ECO:0000256" key="3">
    <source>
        <dbReference type="ARBA" id="ARBA00022691"/>
    </source>
</evidence>
<dbReference type="STRING" id="481448.Minf_2134"/>
<name>B3DZ96_METI4</name>
<evidence type="ECO:0000256" key="2">
    <source>
        <dbReference type="ARBA" id="ARBA00022679"/>
    </source>
</evidence>
<organism evidence="5 6">
    <name type="scientific">Methylacidiphilum infernorum (isolate V4)</name>
    <name type="common">Methylokorus infernorum (strain V4)</name>
    <dbReference type="NCBI Taxonomy" id="481448"/>
    <lineage>
        <taxon>Bacteria</taxon>
        <taxon>Pseudomonadati</taxon>
        <taxon>Verrucomicrobiota</taxon>
        <taxon>Methylacidiphilae</taxon>
        <taxon>Methylacidiphilales</taxon>
        <taxon>Methylacidiphilaceae</taxon>
        <taxon>Methylacidiphilum (ex Ratnadevi et al. 2023)</taxon>
    </lineage>
</organism>
<sequence length="304" mass="34822">MWIDPDILQYFQRSATDIHRVHSSNCGWIERYGEDFVLVLNHEEEKERLIEGLLGWCTRRGIPCKRIFLKKRFAKEKPISTALSLVYGESSLPMHTVCRENGLYFSIRFDQGGSAGLFMDQRQNRLFLKKRPVSRLLNLFAFSCSFGLCGALAGAESWNVDLSPRFLEWGKENYKLNGVDPAVHRFWAMDAREALKIFKKKGIMFDHIILDPPTFSCGKKGANFSLARDFESLLETILELGSGEKTTLLLSANYKPWKTKDLLLKAQKTAAAKKRRLHLLHGPFPLPDIPRNELPASCWIELES</sequence>
<dbReference type="OrthoDB" id="9805492at2"/>
<keyword evidence="1 5" id="KW-0489">Methyltransferase</keyword>
<dbReference type="KEGG" id="min:Minf_2134"/>